<proteinExistence type="predicted"/>
<name>A0A0N4XRN2_NIPBR</name>
<dbReference type="AlphaFoldDB" id="A0A0N4XRN2"/>
<dbReference type="STRING" id="27835.A0A0N4XRN2"/>
<dbReference type="EMBL" id="UYSL01011718">
    <property type="protein sequence ID" value="VDL68776.1"/>
    <property type="molecule type" value="Genomic_DNA"/>
</dbReference>
<evidence type="ECO:0000313" key="3">
    <source>
        <dbReference type="WBParaSite" id="NBR_0000518401-mRNA-1"/>
    </source>
</evidence>
<reference evidence="1 2" key="2">
    <citation type="submission" date="2018-11" db="EMBL/GenBank/DDBJ databases">
        <authorList>
            <consortium name="Pathogen Informatics"/>
        </authorList>
    </citation>
    <scope>NUCLEOTIDE SEQUENCE [LARGE SCALE GENOMIC DNA]</scope>
</reference>
<dbReference type="Proteomes" id="UP000271162">
    <property type="component" value="Unassembled WGS sequence"/>
</dbReference>
<gene>
    <name evidence="1" type="ORF">NBR_LOCUS5187</name>
</gene>
<accession>A0A0N4XRN2</accession>
<keyword evidence="2" id="KW-1185">Reference proteome</keyword>
<reference evidence="3" key="1">
    <citation type="submission" date="2017-02" db="UniProtKB">
        <authorList>
            <consortium name="WormBaseParasite"/>
        </authorList>
    </citation>
    <scope>IDENTIFICATION</scope>
</reference>
<dbReference type="WBParaSite" id="NBR_0000518401-mRNA-1">
    <property type="protein sequence ID" value="NBR_0000518401-mRNA-1"/>
    <property type="gene ID" value="NBR_0000518401"/>
</dbReference>
<evidence type="ECO:0000313" key="1">
    <source>
        <dbReference type="EMBL" id="VDL68776.1"/>
    </source>
</evidence>
<protein>
    <submittedName>
        <fullName evidence="3">WD_REPEATS_REGION domain-containing protein</fullName>
    </submittedName>
</protein>
<organism evidence="3">
    <name type="scientific">Nippostrongylus brasiliensis</name>
    <name type="common">Rat hookworm</name>
    <dbReference type="NCBI Taxonomy" id="27835"/>
    <lineage>
        <taxon>Eukaryota</taxon>
        <taxon>Metazoa</taxon>
        <taxon>Ecdysozoa</taxon>
        <taxon>Nematoda</taxon>
        <taxon>Chromadorea</taxon>
        <taxon>Rhabditida</taxon>
        <taxon>Rhabditina</taxon>
        <taxon>Rhabditomorpha</taxon>
        <taxon>Strongyloidea</taxon>
        <taxon>Heligmosomidae</taxon>
        <taxon>Nippostrongylus</taxon>
    </lineage>
</organism>
<evidence type="ECO:0000313" key="2">
    <source>
        <dbReference type="Proteomes" id="UP000271162"/>
    </source>
</evidence>
<sequence>MAAISSLHSTVRLIDTRTGRKMVVALSNGTLVLLDARTGRLASLSHGNPTHATAHVFVRLKCKV</sequence>